<dbReference type="InterPro" id="IPR007698">
    <property type="entry name" value="AlaDH/PNT_NAD(H)-bd"/>
</dbReference>
<dbReference type="Proteomes" id="UP000004162">
    <property type="component" value="Unassembled WGS sequence"/>
</dbReference>
<organism evidence="11 12">
    <name type="scientific">Chlorobium ferrooxidans DSM 13031</name>
    <dbReference type="NCBI Taxonomy" id="377431"/>
    <lineage>
        <taxon>Bacteria</taxon>
        <taxon>Pseudomonadati</taxon>
        <taxon>Chlorobiota</taxon>
        <taxon>Chlorobiia</taxon>
        <taxon>Chlorobiales</taxon>
        <taxon>Chlorobiaceae</taxon>
        <taxon>Chlorobium/Pelodictyon group</taxon>
        <taxon>Chlorobium</taxon>
    </lineage>
</organism>
<comment type="similarity">
    <text evidence="1 5">Belongs to the AlaDH/PNT family.</text>
</comment>
<feature type="binding site" evidence="8">
    <location>
        <begin position="289"/>
        <end position="292"/>
    </location>
    <ligand>
        <name>NAD(+)</name>
        <dbReference type="ChEBI" id="CHEBI:57540"/>
    </ligand>
</feature>
<comment type="caution">
    <text evidence="11">The sequence shown here is derived from an EMBL/GenBank/DDBJ whole genome shotgun (WGS) entry which is preliminary data.</text>
</comment>
<dbReference type="PIRSF" id="PIRSF000183">
    <property type="entry name" value="Alanine_dh"/>
    <property type="match status" value="1"/>
</dbReference>
<sequence length="391" mass="42047">MLLSCRLFFCDSQAPYHLPVNRQAMNIGIPVERKSGENRVACTPSGVRNLVSAGHRVVVEAGAGLGSGFSDDKYRRAGAQLTASTEKVWKSDMVVKVKEPLEEEYRFFREELTLFTFLHLAGVPDLAEKLLDSGVTALAYETVEDNGRRPLLAPMSEIAGKMSVLMGAYYLSRHHGGNGKLIGGVPGVLPGRVAILGGGLAGMHAAKVAAALGADVTVLEVDQERMRYLETSLPSQVHTLYSTEQHIEEQLEMVDLLIGAVLVPGAVAPKLVSRSMLKKMKQGAVLVDIAVDQGGCIETTRPTTHESPVFVDEGVVHYCVANMPAAYPQTSTEALTGATLPYVRRIADLGLESAMVMMPGLSSGLNIWNGKVTHEALARSLGKPFHENPFA</sequence>
<dbReference type="SMART" id="SM01003">
    <property type="entry name" value="AlaDh_PNT_N"/>
    <property type="match status" value="1"/>
</dbReference>
<feature type="binding site" evidence="8">
    <location>
        <position position="156"/>
    </location>
    <ligand>
        <name>NAD(+)</name>
        <dbReference type="ChEBI" id="CHEBI:57540"/>
    </ligand>
</feature>
<proteinExistence type="inferred from homology"/>
<dbReference type="InterPro" id="IPR036291">
    <property type="entry name" value="NAD(P)-bd_dom_sf"/>
</dbReference>
<evidence type="ECO:0000313" key="11">
    <source>
        <dbReference type="EMBL" id="EAT58358.1"/>
    </source>
</evidence>
<feature type="binding site" evidence="8">
    <location>
        <begin position="261"/>
        <end position="262"/>
    </location>
    <ligand>
        <name>NAD(+)</name>
        <dbReference type="ChEBI" id="CHEBI:57540"/>
    </ligand>
</feature>
<dbReference type="AlphaFoldDB" id="Q0YPX1"/>
<feature type="binding site" evidence="8">
    <location>
        <position position="242"/>
    </location>
    <ligand>
        <name>NAD(+)</name>
        <dbReference type="ChEBI" id="CHEBI:57540"/>
    </ligand>
</feature>
<dbReference type="SMART" id="SM01002">
    <property type="entry name" value="AlaDh_PNT_C"/>
    <property type="match status" value="1"/>
</dbReference>
<dbReference type="InterPro" id="IPR008141">
    <property type="entry name" value="Ala_DH"/>
</dbReference>
<dbReference type="GO" id="GO:0000166">
    <property type="term" value="F:nucleotide binding"/>
    <property type="evidence" value="ECO:0007669"/>
    <property type="project" value="UniProtKB-KW"/>
</dbReference>
<feature type="domain" description="Alanine dehydrogenase/pyridine nucleotide transhydrogenase NAD(H)-binding" evidence="9">
    <location>
        <begin position="171"/>
        <end position="319"/>
    </location>
</feature>
<dbReference type="Gene3D" id="3.40.50.720">
    <property type="entry name" value="NAD(P)-binding Rossmann-like Domain"/>
    <property type="match status" value="2"/>
</dbReference>
<dbReference type="CDD" id="cd05305">
    <property type="entry name" value="L-AlaDH"/>
    <property type="match status" value="1"/>
</dbReference>
<feature type="binding site" evidence="8">
    <location>
        <position position="301"/>
    </location>
    <ligand>
        <name>NAD(+)</name>
        <dbReference type="ChEBI" id="CHEBI:57540"/>
    </ligand>
</feature>
<evidence type="ECO:0000256" key="6">
    <source>
        <dbReference type="PIRSR" id="PIRSR000183-1"/>
    </source>
</evidence>
<dbReference type="EC" id="1.4.1.1" evidence="2 5"/>
<dbReference type="Pfam" id="PF01262">
    <property type="entry name" value="AlaDh_PNT_C"/>
    <property type="match status" value="1"/>
</dbReference>
<dbReference type="PANTHER" id="PTHR42795:SF1">
    <property type="entry name" value="ALANINE DEHYDROGENASE"/>
    <property type="match status" value="1"/>
</dbReference>
<dbReference type="UniPathway" id="UPA00527">
    <property type="reaction ID" value="UER00585"/>
</dbReference>
<gene>
    <name evidence="11" type="ORF">CferDRAFT_0406</name>
</gene>
<accession>Q0YPX1</accession>
<dbReference type="GO" id="GO:0000286">
    <property type="term" value="F:alanine dehydrogenase activity"/>
    <property type="evidence" value="ECO:0007669"/>
    <property type="project" value="UniProtKB-UniRule"/>
</dbReference>
<feature type="binding site" evidence="8">
    <location>
        <position position="225"/>
    </location>
    <ligand>
        <name>NAD(+)</name>
        <dbReference type="ChEBI" id="CHEBI:57540"/>
    </ligand>
</feature>
<dbReference type="EMBL" id="AASE01000022">
    <property type="protein sequence ID" value="EAT58358.1"/>
    <property type="molecule type" value="Genomic_DNA"/>
</dbReference>
<keyword evidence="12" id="KW-1185">Reference proteome</keyword>
<dbReference type="PANTHER" id="PTHR42795">
    <property type="entry name" value="ALANINE DEHYDROGENASE"/>
    <property type="match status" value="1"/>
</dbReference>
<name>Q0YPX1_9CHLB</name>
<evidence type="ECO:0000256" key="3">
    <source>
        <dbReference type="ARBA" id="ARBA00023002"/>
    </source>
</evidence>
<evidence type="ECO:0000256" key="2">
    <source>
        <dbReference type="ARBA" id="ARBA00012897"/>
    </source>
</evidence>
<evidence type="ECO:0000256" key="5">
    <source>
        <dbReference type="PIRNR" id="PIRNR000183"/>
    </source>
</evidence>
<dbReference type="InterPro" id="IPR008142">
    <property type="entry name" value="AlaDH/PNT_CS1"/>
</dbReference>
<protein>
    <recommendedName>
        <fullName evidence="2 5">Alanine dehydrogenase</fullName>
        <ecNumber evidence="2 5">1.4.1.1</ecNumber>
    </recommendedName>
</protein>
<evidence type="ECO:0000256" key="1">
    <source>
        <dbReference type="ARBA" id="ARBA00005689"/>
    </source>
</evidence>
<dbReference type="PROSITE" id="PS00836">
    <property type="entry name" value="ALADH_PNT_1"/>
    <property type="match status" value="1"/>
</dbReference>
<dbReference type="Pfam" id="PF05222">
    <property type="entry name" value="AlaDh_PNT_N"/>
    <property type="match status" value="1"/>
</dbReference>
<dbReference type="InterPro" id="IPR007886">
    <property type="entry name" value="AlaDH/PNT_N"/>
</dbReference>
<dbReference type="GO" id="GO:0042853">
    <property type="term" value="P:L-alanine catabolic process"/>
    <property type="evidence" value="ECO:0007669"/>
    <property type="project" value="UniProtKB-UniPathway"/>
</dbReference>
<keyword evidence="8" id="KW-0547">Nucleotide-binding</keyword>
<reference evidence="11 12" key="2">
    <citation type="submission" date="2006-07" db="EMBL/GenBank/DDBJ databases">
        <title>Sequencing of the draft genome and assembly of Chlorobium ferroxidans DSM 13031.</title>
        <authorList>
            <consortium name="US DOE Joint Genome Institute (JGI-PGF)"/>
            <person name="Copeland A."/>
            <person name="Lucas S."/>
            <person name="Lapidus A."/>
            <person name="Barry K."/>
            <person name="Glavina del Rio T."/>
            <person name="Dalin E."/>
            <person name="Tice H."/>
            <person name="Bruce D."/>
            <person name="Pitluck S."/>
            <person name="Richardson P."/>
        </authorList>
    </citation>
    <scope>NUCLEOTIDE SEQUENCE [LARGE SCALE GENOMIC DNA]</scope>
    <source>
        <strain evidence="11 12">DSM 13031</strain>
    </source>
</reference>
<feature type="binding site" evidence="7">
    <location>
        <position position="98"/>
    </location>
    <ligand>
        <name>substrate</name>
    </ligand>
</feature>
<evidence type="ECO:0000256" key="4">
    <source>
        <dbReference type="ARBA" id="ARBA00023027"/>
    </source>
</evidence>
<evidence type="ECO:0000256" key="7">
    <source>
        <dbReference type="PIRSR" id="PIRSR000183-2"/>
    </source>
</evidence>
<feature type="binding site" evidence="7">
    <location>
        <position position="39"/>
    </location>
    <ligand>
        <name>substrate</name>
    </ligand>
</feature>
<dbReference type="SUPFAM" id="SSF51735">
    <property type="entry name" value="NAD(P)-binding Rossmann-fold domains"/>
    <property type="match status" value="1"/>
</dbReference>
<feature type="active site" description="Proton donor/acceptor" evidence="6">
    <location>
        <position position="292"/>
    </location>
</feature>
<keyword evidence="3 5" id="KW-0560">Oxidoreductase</keyword>
<keyword evidence="4 5" id="KW-0520">NAD</keyword>
<evidence type="ECO:0000256" key="8">
    <source>
        <dbReference type="PIRSR" id="PIRSR000183-3"/>
    </source>
</evidence>
<evidence type="ECO:0000313" key="12">
    <source>
        <dbReference type="Proteomes" id="UP000004162"/>
    </source>
</evidence>
<dbReference type="GO" id="GO:0005886">
    <property type="term" value="C:plasma membrane"/>
    <property type="evidence" value="ECO:0007669"/>
    <property type="project" value="TreeGrafter"/>
</dbReference>
<evidence type="ECO:0000259" key="9">
    <source>
        <dbReference type="SMART" id="SM01002"/>
    </source>
</evidence>
<dbReference type="NCBIfam" id="TIGR00518">
    <property type="entry name" value="alaDH"/>
    <property type="match status" value="1"/>
</dbReference>
<feature type="active site" description="Proton donor/acceptor" evidence="6">
    <location>
        <position position="119"/>
    </location>
</feature>
<feature type="domain" description="Alanine dehydrogenase/pyridine nucleotide transhydrogenase N-terminal" evidence="10">
    <location>
        <begin position="28"/>
        <end position="159"/>
    </location>
</feature>
<dbReference type="SUPFAM" id="SSF52283">
    <property type="entry name" value="Formate/glycerate dehydrogenase catalytic domain-like"/>
    <property type="match status" value="1"/>
</dbReference>
<comment type="catalytic activity">
    <reaction evidence="5">
        <text>L-alanine + NAD(+) + H2O = pyruvate + NH4(+) + NADH + H(+)</text>
        <dbReference type="Rhea" id="RHEA:18405"/>
        <dbReference type="ChEBI" id="CHEBI:15361"/>
        <dbReference type="ChEBI" id="CHEBI:15377"/>
        <dbReference type="ChEBI" id="CHEBI:15378"/>
        <dbReference type="ChEBI" id="CHEBI:28938"/>
        <dbReference type="ChEBI" id="CHEBI:57540"/>
        <dbReference type="ChEBI" id="CHEBI:57945"/>
        <dbReference type="ChEBI" id="CHEBI:57972"/>
        <dbReference type="EC" id="1.4.1.1"/>
    </reaction>
</comment>
<dbReference type="FunFam" id="3.40.50.720:FF:000049">
    <property type="entry name" value="Alanine dehydrogenase"/>
    <property type="match status" value="1"/>
</dbReference>
<evidence type="ECO:0000259" key="10">
    <source>
        <dbReference type="SMART" id="SM01003"/>
    </source>
</evidence>
<reference evidence="11 12" key="1">
    <citation type="submission" date="2006-07" db="EMBL/GenBank/DDBJ databases">
        <title>Annotation of the draft genome assembly of Chlorobium ferroxidans DSM 13031.</title>
        <authorList>
            <consortium name="US DOE Joint Genome Institute (JGI-ORNL)"/>
            <person name="Larimer F."/>
            <person name="Land M."/>
            <person name="Hauser L."/>
        </authorList>
    </citation>
    <scope>NUCLEOTIDE SEQUENCE [LARGE SCALE GENOMIC DNA]</scope>
    <source>
        <strain evidence="11 12">DSM 13031</strain>
    </source>
</reference>
<feature type="binding site" evidence="8">
    <location>
        <begin position="320"/>
        <end position="323"/>
    </location>
    <ligand>
        <name>NAD(+)</name>
        <dbReference type="ChEBI" id="CHEBI:57540"/>
    </ligand>
</feature>